<name>A0AAD7T4N6_9TELE</name>
<evidence type="ECO:0000256" key="1">
    <source>
        <dbReference type="SAM" id="MobiDB-lite"/>
    </source>
</evidence>
<dbReference type="AlphaFoldDB" id="A0AAD7T4N6"/>
<dbReference type="EMBL" id="JAINUG010000016">
    <property type="protein sequence ID" value="KAJ8413391.1"/>
    <property type="molecule type" value="Genomic_DNA"/>
</dbReference>
<feature type="compositionally biased region" description="Polar residues" evidence="1">
    <location>
        <begin position="96"/>
        <end position="107"/>
    </location>
</feature>
<comment type="caution">
    <text evidence="2">The sequence shown here is derived from an EMBL/GenBank/DDBJ whole genome shotgun (WGS) entry which is preliminary data.</text>
</comment>
<organism evidence="2 3">
    <name type="scientific">Aldrovandia affinis</name>
    <dbReference type="NCBI Taxonomy" id="143900"/>
    <lineage>
        <taxon>Eukaryota</taxon>
        <taxon>Metazoa</taxon>
        <taxon>Chordata</taxon>
        <taxon>Craniata</taxon>
        <taxon>Vertebrata</taxon>
        <taxon>Euteleostomi</taxon>
        <taxon>Actinopterygii</taxon>
        <taxon>Neopterygii</taxon>
        <taxon>Teleostei</taxon>
        <taxon>Notacanthiformes</taxon>
        <taxon>Halosauridae</taxon>
        <taxon>Aldrovandia</taxon>
    </lineage>
</organism>
<keyword evidence="3" id="KW-1185">Reference proteome</keyword>
<feature type="region of interest" description="Disordered" evidence="1">
    <location>
        <begin position="34"/>
        <end position="114"/>
    </location>
</feature>
<dbReference type="Proteomes" id="UP001221898">
    <property type="component" value="Unassembled WGS sequence"/>
</dbReference>
<sequence>MTSLHNGTLGRGGGALKAVPPVCRSSYGLQAESPVAAHGTVRPRCPQADSLPAAASVTHSPSGAPDVALFPLRGQERHRGERSAACATAHHRNPNPEVTAQPTQNRNRVGGRSVPMRCPHPVKDARHSPSHHSEQRATVGFGNAVTFRP</sequence>
<gene>
    <name evidence="2" type="ORF">AAFF_G00093870</name>
</gene>
<proteinExistence type="predicted"/>
<accession>A0AAD7T4N6</accession>
<evidence type="ECO:0000313" key="2">
    <source>
        <dbReference type="EMBL" id="KAJ8413391.1"/>
    </source>
</evidence>
<reference evidence="2" key="1">
    <citation type="journal article" date="2023" name="Science">
        <title>Genome structures resolve the early diversification of teleost fishes.</title>
        <authorList>
            <person name="Parey E."/>
            <person name="Louis A."/>
            <person name="Montfort J."/>
            <person name="Bouchez O."/>
            <person name="Roques C."/>
            <person name="Iampietro C."/>
            <person name="Lluch J."/>
            <person name="Castinel A."/>
            <person name="Donnadieu C."/>
            <person name="Desvignes T."/>
            <person name="Floi Bucao C."/>
            <person name="Jouanno E."/>
            <person name="Wen M."/>
            <person name="Mejri S."/>
            <person name="Dirks R."/>
            <person name="Jansen H."/>
            <person name="Henkel C."/>
            <person name="Chen W.J."/>
            <person name="Zahm M."/>
            <person name="Cabau C."/>
            <person name="Klopp C."/>
            <person name="Thompson A.W."/>
            <person name="Robinson-Rechavi M."/>
            <person name="Braasch I."/>
            <person name="Lecointre G."/>
            <person name="Bobe J."/>
            <person name="Postlethwait J.H."/>
            <person name="Berthelot C."/>
            <person name="Roest Crollius H."/>
            <person name="Guiguen Y."/>
        </authorList>
    </citation>
    <scope>NUCLEOTIDE SEQUENCE</scope>
    <source>
        <strain evidence="2">NC1722</strain>
    </source>
</reference>
<evidence type="ECO:0000313" key="3">
    <source>
        <dbReference type="Proteomes" id="UP001221898"/>
    </source>
</evidence>
<protein>
    <submittedName>
        <fullName evidence="2">Uncharacterized protein</fullName>
    </submittedName>
</protein>